<dbReference type="Gene3D" id="3.20.20.140">
    <property type="entry name" value="Metal-dependent hydrolases"/>
    <property type="match status" value="1"/>
</dbReference>
<proteinExistence type="predicted"/>
<protein>
    <submittedName>
        <fullName evidence="1">PHP domain-containing protein</fullName>
    </submittedName>
</protein>
<dbReference type="CDD" id="cd07432">
    <property type="entry name" value="PHP_HisPPase"/>
    <property type="match status" value="1"/>
</dbReference>
<dbReference type="EMBL" id="DXBJ01000062">
    <property type="protein sequence ID" value="HIZ58596.1"/>
    <property type="molecule type" value="Genomic_DNA"/>
</dbReference>
<name>A0A9D2FHB6_9FIRM</name>
<dbReference type="Proteomes" id="UP000824065">
    <property type="component" value="Unassembled WGS sequence"/>
</dbReference>
<reference evidence="1" key="1">
    <citation type="journal article" date="2021" name="PeerJ">
        <title>Extensive microbial diversity within the chicken gut microbiome revealed by metagenomics and culture.</title>
        <authorList>
            <person name="Gilroy R."/>
            <person name="Ravi A."/>
            <person name="Getino M."/>
            <person name="Pursley I."/>
            <person name="Horton D.L."/>
            <person name="Alikhan N.F."/>
            <person name="Baker D."/>
            <person name="Gharbi K."/>
            <person name="Hall N."/>
            <person name="Watson M."/>
            <person name="Adriaenssens E.M."/>
            <person name="Foster-Nyarko E."/>
            <person name="Jarju S."/>
            <person name="Secka A."/>
            <person name="Antonio M."/>
            <person name="Oren A."/>
            <person name="Chaudhuri R.R."/>
            <person name="La Ragione R."/>
            <person name="Hildebrand F."/>
            <person name="Pallen M.J."/>
        </authorList>
    </citation>
    <scope>NUCLEOTIDE SEQUENCE</scope>
    <source>
        <strain evidence="1">ChiBcec16-3735</strain>
    </source>
</reference>
<dbReference type="InterPro" id="IPR016195">
    <property type="entry name" value="Pol/histidinol_Pase-like"/>
</dbReference>
<reference evidence="1" key="2">
    <citation type="submission" date="2021-04" db="EMBL/GenBank/DDBJ databases">
        <authorList>
            <person name="Gilroy R."/>
        </authorList>
    </citation>
    <scope>NUCLEOTIDE SEQUENCE</scope>
    <source>
        <strain evidence="1">ChiBcec16-3735</strain>
    </source>
</reference>
<comment type="caution">
    <text evidence="1">The sequence shown here is derived from an EMBL/GenBank/DDBJ whole genome shotgun (WGS) entry which is preliminary data.</text>
</comment>
<organism evidence="1 2">
    <name type="scientific">Candidatus Faecalibacterium gallistercoris</name>
    <dbReference type="NCBI Taxonomy" id="2838579"/>
    <lineage>
        <taxon>Bacteria</taxon>
        <taxon>Bacillati</taxon>
        <taxon>Bacillota</taxon>
        <taxon>Clostridia</taxon>
        <taxon>Eubacteriales</taxon>
        <taxon>Oscillospiraceae</taxon>
        <taxon>Faecalibacterium</taxon>
    </lineage>
</organism>
<accession>A0A9D2FHB6</accession>
<evidence type="ECO:0000313" key="1">
    <source>
        <dbReference type="EMBL" id="HIZ58596.1"/>
    </source>
</evidence>
<gene>
    <name evidence="1" type="ORF">H9725_08480</name>
</gene>
<dbReference type="SUPFAM" id="SSF89550">
    <property type="entry name" value="PHP domain-like"/>
    <property type="match status" value="1"/>
</dbReference>
<dbReference type="AlphaFoldDB" id="A0A9D2FHB6"/>
<sequence>MYLDFHTHGKLAKYLPFSTEYTDWLLGEAKAAGLDAICLTEHFNTQQFDTLYGYIAARGEKAGDAFVFEEMGGLKVFPGMETDIAEGGHVLCAGPMEAIREMNRRLAPHKTRDAFLPAAELFALFDEYPVLVGAGHPFREGGHIPELPRELQDRFDFLDLNGKDIAEDCARTEELTFGLGKELGKPVVAGSDTHQAVQYGCIRTCFEHDFDTFEAMKAEIGAGRYSICIHPDAAFKVKTAGLLKRALKEIHALGGDYVSVLLRSGGESPAVLAAKRAAV</sequence>
<evidence type="ECO:0000313" key="2">
    <source>
        <dbReference type="Proteomes" id="UP000824065"/>
    </source>
</evidence>
<dbReference type="Pfam" id="PF13263">
    <property type="entry name" value="PHP_C"/>
    <property type="match status" value="1"/>
</dbReference>